<gene>
    <name evidence="2" type="ORF">ARAM_003487</name>
</gene>
<sequence>MDPNAPGYPAMQPNTGYPVPSQNNPQQFPYYPNQMPSFPQSNAPSQHSFGAVPLQAGGPGGAMMPSGFPQQSTGPHANFATPFAQPPSVFPQPTTSTSNIPTTTVQAVPQNMASVSAKNMVPAQHKPPIQQPASHTPVQAVQSPAAAAREKDRVSVLLDINSLLLQEVINLQSAGKAGGPPVPQASQESHPSPASDLVSDKTTQRSPEYVACMRRLQANLAYLAHVADRPKKAGGVVPTAPAYMTPPPNMPAINELYTKLNELFPRAAQGAANTSQPSPQGSQGNGGPSPSPAGESVV</sequence>
<accession>A0A0F8WP89</accession>
<feature type="region of interest" description="Disordered" evidence="1">
    <location>
        <begin position="264"/>
        <end position="298"/>
    </location>
</feature>
<organism evidence="2 3">
    <name type="scientific">Aspergillus rambellii</name>
    <dbReference type="NCBI Taxonomy" id="308745"/>
    <lineage>
        <taxon>Eukaryota</taxon>
        <taxon>Fungi</taxon>
        <taxon>Dikarya</taxon>
        <taxon>Ascomycota</taxon>
        <taxon>Pezizomycotina</taxon>
        <taxon>Eurotiomycetes</taxon>
        <taxon>Eurotiomycetidae</taxon>
        <taxon>Eurotiales</taxon>
        <taxon>Aspergillaceae</taxon>
        <taxon>Aspergillus</taxon>
        <taxon>Aspergillus subgen. Nidulantes</taxon>
    </lineage>
</organism>
<feature type="region of interest" description="Disordered" evidence="1">
    <location>
        <begin position="175"/>
        <end position="203"/>
    </location>
</feature>
<dbReference type="AlphaFoldDB" id="A0A0F8WP89"/>
<name>A0A0F8WP89_9EURO</name>
<dbReference type="EMBL" id="JZBS01002219">
    <property type="protein sequence ID" value="KKK19510.1"/>
    <property type="molecule type" value="Genomic_DNA"/>
</dbReference>
<feature type="compositionally biased region" description="Polar residues" evidence="1">
    <location>
        <begin position="12"/>
        <end position="27"/>
    </location>
</feature>
<reference evidence="2 3" key="1">
    <citation type="submission" date="2015-02" db="EMBL/GenBank/DDBJ databases">
        <title>Draft Genome Sequences of Two Closely-Related Aflatoxigenic Aspergillus Species Obtained from the Cote d'Ivoire.</title>
        <authorList>
            <person name="Moore G.G."/>
            <person name="Beltz S.B."/>
            <person name="Mack B.M."/>
        </authorList>
    </citation>
    <scope>NUCLEOTIDE SEQUENCE [LARGE SCALE GENOMIC DNA]</scope>
    <source>
        <strain evidence="2 3">SRRC1468</strain>
    </source>
</reference>
<feature type="region of interest" description="Disordered" evidence="1">
    <location>
        <begin position="1"/>
        <end position="50"/>
    </location>
</feature>
<evidence type="ECO:0008006" key="4">
    <source>
        <dbReference type="Google" id="ProtNLM"/>
    </source>
</evidence>
<proteinExistence type="predicted"/>
<dbReference type="STRING" id="308745.A0A0F8WP89"/>
<dbReference type="Proteomes" id="UP000034291">
    <property type="component" value="Unassembled WGS sequence"/>
</dbReference>
<feature type="compositionally biased region" description="Polar residues" evidence="1">
    <location>
        <begin position="34"/>
        <end position="48"/>
    </location>
</feature>
<dbReference type="OrthoDB" id="2530523at2759"/>
<evidence type="ECO:0000256" key="1">
    <source>
        <dbReference type="SAM" id="MobiDB-lite"/>
    </source>
</evidence>
<comment type="caution">
    <text evidence="2">The sequence shown here is derived from an EMBL/GenBank/DDBJ whole genome shotgun (WGS) entry which is preliminary data.</text>
</comment>
<keyword evidence="3" id="KW-1185">Reference proteome</keyword>
<protein>
    <recommendedName>
        <fullName evidence="4">Glutamine repeat protein-1</fullName>
    </recommendedName>
</protein>
<evidence type="ECO:0000313" key="3">
    <source>
        <dbReference type="Proteomes" id="UP000034291"/>
    </source>
</evidence>
<evidence type="ECO:0000313" key="2">
    <source>
        <dbReference type="EMBL" id="KKK19510.1"/>
    </source>
</evidence>